<accession>A0ABD2ACB2</accession>
<reference evidence="1 2" key="1">
    <citation type="journal article" date="2024" name="Ann. Entomol. Soc. Am.">
        <title>Genomic analyses of the southern and eastern yellowjacket wasps (Hymenoptera: Vespidae) reveal evolutionary signatures of social life.</title>
        <authorList>
            <person name="Catto M.A."/>
            <person name="Caine P.B."/>
            <person name="Orr S.E."/>
            <person name="Hunt B.G."/>
            <person name="Goodisman M.A.D."/>
        </authorList>
    </citation>
    <scope>NUCLEOTIDE SEQUENCE [LARGE SCALE GENOMIC DNA]</scope>
    <source>
        <strain evidence="1">233</strain>
        <tissue evidence="1">Head and thorax</tissue>
    </source>
</reference>
<proteinExistence type="predicted"/>
<dbReference type="AlphaFoldDB" id="A0ABD2ACB2"/>
<keyword evidence="2" id="KW-1185">Reference proteome</keyword>
<organism evidence="1 2">
    <name type="scientific">Vespula squamosa</name>
    <name type="common">Southern yellow jacket</name>
    <name type="synonym">Wasp</name>
    <dbReference type="NCBI Taxonomy" id="30214"/>
    <lineage>
        <taxon>Eukaryota</taxon>
        <taxon>Metazoa</taxon>
        <taxon>Ecdysozoa</taxon>
        <taxon>Arthropoda</taxon>
        <taxon>Hexapoda</taxon>
        <taxon>Insecta</taxon>
        <taxon>Pterygota</taxon>
        <taxon>Neoptera</taxon>
        <taxon>Endopterygota</taxon>
        <taxon>Hymenoptera</taxon>
        <taxon>Apocrita</taxon>
        <taxon>Aculeata</taxon>
        <taxon>Vespoidea</taxon>
        <taxon>Vespidae</taxon>
        <taxon>Vespinae</taxon>
        <taxon>Vespula</taxon>
    </lineage>
</organism>
<dbReference type="Proteomes" id="UP001607302">
    <property type="component" value="Unassembled WGS sequence"/>
</dbReference>
<dbReference type="EMBL" id="JAUDFV010000153">
    <property type="protein sequence ID" value="KAL2717350.1"/>
    <property type="molecule type" value="Genomic_DNA"/>
</dbReference>
<protein>
    <submittedName>
        <fullName evidence="1">Uncharacterized protein</fullName>
    </submittedName>
</protein>
<evidence type="ECO:0000313" key="1">
    <source>
        <dbReference type="EMBL" id="KAL2717350.1"/>
    </source>
</evidence>
<evidence type="ECO:0000313" key="2">
    <source>
        <dbReference type="Proteomes" id="UP001607302"/>
    </source>
</evidence>
<comment type="caution">
    <text evidence="1">The sequence shown here is derived from an EMBL/GenBank/DDBJ whole genome shotgun (WGS) entry which is preliminary data.</text>
</comment>
<sequence>MRVEFVDGKYNSEDRSSMTAFICMRLCASFVAEGMKVHAGEGSSANTTLVFVERLVESRIISSELRRGKWFLVEIGYRG</sequence>
<name>A0ABD2ACB2_VESSQ</name>
<gene>
    <name evidence="1" type="ORF">V1478_013050</name>
</gene>